<evidence type="ECO:0000313" key="2">
    <source>
        <dbReference type="Proteomes" id="UP000694553"/>
    </source>
</evidence>
<accession>A0A8U7MCA0</accession>
<reference evidence="1" key="3">
    <citation type="submission" date="2025-09" db="UniProtKB">
        <authorList>
            <consortium name="Ensembl"/>
        </authorList>
    </citation>
    <scope>IDENTIFICATION</scope>
</reference>
<evidence type="ECO:0000313" key="1">
    <source>
        <dbReference type="Ensembl" id="ENSCMUP00000029417.1"/>
    </source>
</evidence>
<dbReference type="Ensembl" id="ENSCMUT00000031549.1">
    <property type="protein sequence ID" value="ENSCMUP00000029417.1"/>
    <property type="gene ID" value="ENSCMUG00000009350.2"/>
</dbReference>
<reference evidence="2" key="1">
    <citation type="submission" date="2019-10" db="EMBL/GenBank/DDBJ databases">
        <title>Corvus moneduloides (New Caledonian crow) genome, bCorMon1, primary haplotype.</title>
        <authorList>
            <person name="Rutz C."/>
            <person name="Fungtammasan C."/>
            <person name="Mountcastle J."/>
            <person name="Formenti G."/>
            <person name="Chow W."/>
            <person name="Howe K."/>
            <person name="Steele M.P."/>
            <person name="Fernandes J."/>
            <person name="Gilbert M.T.P."/>
            <person name="Fedrigo O."/>
            <person name="Jarvis E.D."/>
            <person name="Gemmell N."/>
        </authorList>
    </citation>
    <scope>NUCLEOTIDE SEQUENCE [LARGE SCALE GENOMIC DNA]</scope>
</reference>
<organism evidence="1 2">
    <name type="scientific">Corvus moneduloides</name>
    <name type="common">New Caledonian crow</name>
    <dbReference type="NCBI Taxonomy" id="1196302"/>
    <lineage>
        <taxon>Eukaryota</taxon>
        <taxon>Metazoa</taxon>
        <taxon>Chordata</taxon>
        <taxon>Craniata</taxon>
        <taxon>Vertebrata</taxon>
        <taxon>Euteleostomi</taxon>
        <taxon>Archelosauria</taxon>
        <taxon>Archosauria</taxon>
        <taxon>Dinosauria</taxon>
        <taxon>Saurischia</taxon>
        <taxon>Theropoda</taxon>
        <taxon>Coelurosauria</taxon>
        <taxon>Aves</taxon>
        <taxon>Neognathae</taxon>
        <taxon>Neoaves</taxon>
        <taxon>Telluraves</taxon>
        <taxon>Australaves</taxon>
        <taxon>Passeriformes</taxon>
        <taxon>Corvoidea</taxon>
        <taxon>Corvidae</taxon>
        <taxon>Corvus</taxon>
    </lineage>
</organism>
<dbReference type="AlphaFoldDB" id="A0A8U7MCA0"/>
<sequence>MNGDAAEPAPVWERPWSLDEIRKGSQSWSLASDAGLLHFLQEFSQQTISRTHEIKKQVDGLINETKATDCRLHNVFNDFLMLSNTQFIENLVLQKSAKRAGCERCCEPSLEYMMKKWKSLFPKLMLETKQSR</sequence>
<keyword evidence="2" id="KW-1185">Reference proteome</keyword>
<dbReference type="Proteomes" id="UP000694553">
    <property type="component" value="Unassembled WGS sequence"/>
</dbReference>
<proteinExistence type="predicted"/>
<gene>
    <name evidence="1" type="primary">LOC116447541</name>
</gene>
<protein>
    <submittedName>
        <fullName evidence="1">Uncharacterized protein</fullName>
    </submittedName>
</protein>
<reference evidence="1" key="2">
    <citation type="submission" date="2025-08" db="UniProtKB">
        <authorList>
            <consortium name="Ensembl"/>
        </authorList>
    </citation>
    <scope>IDENTIFICATION</scope>
</reference>
<name>A0A8U7MCA0_CORMO</name>